<dbReference type="AlphaFoldDB" id="A0A392QPC0"/>
<proteinExistence type="predicted"/>
<evidence type="ECO:0000313" key="1">
    <source>
        <dbReference type="EMBL" id="MCI25105.1"/>
    </source>
</evidence>
<feature type="non-terminal residue" evidence="1">
    <location>
        <position position="1"/>
    </location>
</feature>
<protein>
    <submittedName>
        <fullName evidence="1">Uncharacterized protein</fullName>
    </submittedName>
</protein>
<evidence type="ECO:0000313" key="2">
    <source>
        <dbReference type="Proteomes" id="UP000265520"/>
    </source>
</evidence>
<organism evidence="1 2">
    <name type="scientific">Trifolium medium</name>
    <dbReference type="NCBI Taxonomy" id="97028"/>
    <lineage>
        <taxon>Eukaryota</taxon>
        <taxon>Viridiplantae</taxon>
        <taxon>Streptophyta</taxon>
        <taxon>Embryophyta</taxon>
        <taxon>Tracheophyta</taxon>
        <taxon>Spermatophyta</taxon>
        <taxon>Magnoliopsida</taxon>
        <taxon>eudicotyledons</taxon>
        <taxon>Gunneridae</taxon>
        <taxon>Pentapetalae</taxon>
        <taxon>rosids</taxon>
        <taxon>fabids</taxon>
        <taxon>Fabales</taxon>
        <taxon>Fabaceae</taxon>
        <taxon>Papilionoideae</taxon>
        <taxon>50 kb inversion clade</taxon>
        <taxon>NPAAA clade</taxon>
        <taxon>Hologalegina</taxon>
        <taxon>IRL clade</taxon>
        <taxon>Trifolieae</taxon>
        <taxon>Trifolium</taxon>
    </lineage>
</organism>
<accession>A0A392QPC0</accession>
<keyword evidence="2" id="KW-1185">Reference proteome</keyword>
<dbReference type="EMBL" id="LXQA010145326">
    <property type="protein sequence ID" value="MCI25105.1"/>
    <property type="molecule type" value="Genomic_DNA"/>
</dbReference>
<comment type="caution">
    <text evidence="1">The sequence shown here is derived from an EMBL/GenBank/DDBJ whole genome shotgun (WGS) entry which is preliminary data.</text>
</comment>
<name>A0A392QPC0_9FABA</name>
<sequence length="30" mass="3271">TVGSDELRKVEGDVRAKVAVEMVTRVGGRR</sequence>
<reference evidence="1 2" key="1">
    <citation type="journal article" date="2018" name="Front. Plant Sci.">
        <title>Red Clover (Trifolium pratense) and Zigzag Clover (T. medium) - A Picture of Genomic Similarities and Differences.</title>
        <authorList>
            <person name="Dluhosova J."/>
            <person name="Istvanek J."/>
            <person name="Nedelnik J."/>
            <person name="Repkova J."/>
        </authorList>
    </citation>
    <scope>NUCLEOTIDE SEQUENCE [LARGE SCALE GENOMIC DNA]</scope>
    <source>
        <strain evidence="2">cv. 10/8</strain>
        <tissue evidence="1">Leaf</tissue>
    </source>
</reference>
<dbReference type="Proteomes" id="UP000265520">
    <property type="component" value="Unassembled WGS sequence"/>
</dbReference>